<dbReference type="GO" id="GO:0005886">
    <property type="term" value="C:plasma membrane"/>
    <property type="evidence" value="ECO:0007669"/>
    <property type="project" value="TreeGrafter"/>
</dbReference>
<dbReference type="OrthoDB" id="1938293at2"/>
<keyword evidence="1" id="KW-0812">Transmembrane</keyword>
<evidence type="ECO:0000313" key="2">
    <source>
        <dbReference type="EMBL" id="KKY01667.1"/>
    </source>
</evidence>
<proteinExistence type="predicted"/>
<dbReference type="InterPro" id="IPR005325">
    <property type="entry name" value="DUF308_memb"/>
</dbReference>
<dbReference type="Proteomes" id="UP000034407">
    <property type="component" value="Unassembled WGS sequence"/>
</dbReference>
<organism evidence="2 3">
    <name type="scientific">Paraclostridium benzoelyticum</name>
    <dbReference type="NCBI Taxonomy" id="1629550"/>
    <lineage>
        <taxon>Bacteria</taxon>
        <taxon>Bacillati</taxon>
        <taxon>Bacillota</taxon>
        <taxon>Clostridia</taxon>
        <taxon>Peptostreptococcales</taxon>
        <taxon>Peptostreptococcaceae</taxon>
        <taxon>Paraclostridium</taxon>
    </lineage>
</organism>
<protein>
    <submittedName>
        <fullName evidence="2">Membrane protein</fullName>
    </submittedName>
</protein>
<dbReference type="PATRIC" id="fig|1629550.3.peg.944"/>
<dbReference type="EMBL" id="LBBT01000162">
    <property type="protein sequence ID" value="KKY01667.1"/>
    <property type="molecule type" value="Genomic_DNA"/>
</dbReference>
<evidence type="ECO:0000313" key="3">
    <source>
        <dbReference type="Proteomes" id="UP000034407"/>
    </source>
</evidence>
<feature type="transmembrane region" description="Helical" evidence="1">
    <location>
        <begin position="7"/>
        <end position="27"/>
    </location>
</feature>
<dbReference type="PANTHER" id="PTHR34989:SF1">
    <property type="entry name" value="PROTEIN HDED"/>
    <property type="match status" value="1"/>
</dbReference>
<reference evidence="2 3" key="1">
    <citation type="submission" date="2015-04" db="EMBL/GenBank/DDBJ databases">
        <title>Microcin producing Clostridium sp. JC272T.</title>
        <authorList>
            <person name="Jyothsna T."/>
            <person name="Sasikala C."/>
            <person name="Ramana C."/>
        </authorList>
    </citation>
    <scope>NUCLEOTIDE SEQUENCE [LARGE SCALE GENOMIC DNA]</scope>
    <source>
        <strain evidence="2 3">JC272</strain>
    </source>
</reference>
<accession>A0A0M3DJW1</accession>
<feature type="transmembrane region" description="Helical" evidence="1">
    <location>
        <begin position="145"/>
        <end position="164"/>
    </location>
</feature>
<dbReference type="InterPro" id="IPR052712">
    <property type="entry name" value="Acid_resist_chaperone_HdeD"/>
</dbReference>
<feature type="transmembrane region" description="Helical" evidence="1">
    <location>
        <begin position="121"/>
        <end position="139"/>
    </location>
</feature>
<dbReference type="Pfam" id="PF03729">
    <property type="entry name" value="DUF308"/>
    <property type="match status" value="2"/>
</dbReference>
<dbReference type="PANTHER" id="PTHR34989">
    <property type="entry name" value="PROTEIN HDED"/>
    <property type="match status" value="1"/>
</dbReference>
<sequence length="166" mass="18667">MENKRKLETTLILEGILFGIIGILFFINPIESFFSFTTVSGILLIIAGIFTIIRAFKTTEKAYYVFSGIINILFGLIVWLSPISTTETLILFYGIWAVVRGIYLLIISIKRKKIGFNLNTLYNVLLVILGILILVNPIVTLFATPYIIGIYFIISAICEICLGFEV</sequence>
<dbReference type="AlphaFoldDB" id="A0A0M3DJW1"/>
<keyword evidence="1" id="KW-0472">Membrane</keyword>
<dbReference type="RefSeq" id="WP_046822708.1">
    <property type="nucleotide sequence ID" value="NZ_JBCLWQ010000002.1"/>
</dbReference>
<keyword evidence="1" id="KW-1133">Transmembrane helix</keyword>
<gene>
    <name evidence="2" type="ORF">VN21_07480</name>
</gene>
<feature type="transmembrane region" description="Helical" evidence="1">
    <location>
        <begin position="33"/>
        <end position="56"/>
    </location>
</feature>
<comment type="caution">
    <text evidence="2">The sequence shown here is derived from an EMBL/GenBank/DDBJ whole genome shotgun (WGS) entry which is preliminary data.</text>
</comment>
<evidence type="ECO:0000256" key="1">
    <source>
        <dbReference type="SAM" id="Phobius"/>
    </source>
</evidence>
<feature type="transmembrane region" description="Helical" evidence="1">
    <location>
        <begin position="63"/>
        <end position="83"/>
    </location>
</feature>
<keyword evidence="3" id="KW-1185">Reference proteome</keyword>
<feature type="transmembrane region" description="Helical" evidence="1">
    <location>
        <begin position="89"/>
        <end position="109"/>
    </location>
</feature>
<name>A0A0M3DJW1_9FIRM</name>